<dbReference type="VEuPathDB" id="FungiDB:GGTG_08105"/>
<protein>
    <recommendedName>
        <fullName evidence="1">Heterokaryon incompatibility domain-containing protein</fullName>
    </recommendedName>
</protein>
<dbReference type="Pfam" id="PF06985">
    <property type="entry name" value="HET"/>
    <property type="match status" value="1"/>
</dbReference>
<reference evidence="4" key="1">
    <citation type="submission" date="2010-07" db="EMBL/GenBank/DDBJ databases">
        <title>The genome sequence of Gaeumannomyces graminis var. tritici strain R3-111a-1.</title>
        <authorList>
            <consortium name="The Broad Institute Genome Sequencing Platform"/>
            <person name="Ma L.-J."/>
            <person name="Dead R."/>
            <person name="Young S."/>
            <person name="Zeng Q."/>
            <person name="Koehrsen M."/>
            <person name="Alvarado L."/>
            <person name="Berlin A."/>
            <person name="Chapman S.B."/>
            <person name="Chen Z."/>
            <person name="Freedman E."/>
            <person name="Gellesch M."/>
            <person name="Goldberg J."/>
            <person name="Griggs A."/>
            <person name="Gujja S."/>
            <person name="Heilman E.R."/>
            <person name="Heiman D."/>
            <person name="Hepburn T."/>
            <person name="Howarth C."/>
            <person name="Jen D."/>
            <person name="Larson L."/>
            <person name="Mehta T."/>
            <person name="Neiman D."/>
            <person name="Pearson M."/>
            <person name="Roberts A."/>
            <person name="Saif S."/>
            <person name="Shea T."/>
            <person name="Shenoy N."/>
            <person name="Sisk P."/>
            <person name="Stolte C."/>
            <person name="Sykes S."/>
            <person name="Walk T."/>
            <person name="White J."/>
            <person name="Yandava C."/>
            <person name="Haas B."/>
            <person name="Nusbaum C."/>
            <person name="Birren B."/>
        </authorList>
    </citation>
    <scope>NUCLEOTIDE SEQUENCE [LARGE SCALE GENOMIC DNA]</scope>
    <source>
        <strain evidence="4">R3-111a-1</strain>
    </source>
</reference>
<keyword evidence="4" id="KW-1185">Reference proteome</keyword>
<reference evidence="3" key="4">
    <citation type="journal article" date="2015" name="G3 (Bethesda)">
        <title>Genome sequences of three phytopathogenic species of the Magnaporthaceae family of fungi.</title>
        <authorList>
            <person name="Okagaki L.H."/>
            <person name="Nunes C.C."/>
            <person name="Sailsbery J."/>
            <person name="Clay B."/>
            <person name="Brown D."/>
            <person name="John T."/>
            <person name="Oh Y."/>
            <person name="Young N."/>
            <person name="Fitzgerald M."/>
            <person name="Haas B.J."/>
            <person name="Zeng Q."/>
            <person name="Young S."/>
            <person name="Adiconis X."/>
            <person name="Fan L."/>
            <person name="Levin J.Z."/>
            <person name="Mitchell T.K."/>
            <person name="Okubara P.A."/>
            <person name="Farman M.L."/>
            <person name="Kohn L.M."/>
            <person name="Birren B."/>
            <person name="Ma L.-J."/>
            <person name="Dean R.A."/>
        </authorList>
    </citation>
    <scope>NUCLEOTIDE SEQUENCE</scope>
    <source>
        <strain evidence="3">R3-111a-1</strain>
    </source>
</reference>
<accession>J3P3L8</accession>
<dbReference type="Proteomes" id="UP000006039">
    <property type="component" value="Unassembled WGS sequence"/>
</dbReference>
<dbReference type="AlphaFoldDB" id="J3P3L8"/>
<reference evidence="2" key="3">
    <citation type="submission" date="2010-09" db="EMBL/GenBank/DDBJ databases">
        <title>Annotation of Gaeumannomyces graminis var. tritici R3-111a-1.</title>
        <authorList>
            <consortium name="The Broad Institute Genome Sequencing Platform"/>
            <person name="Ma L.-J."/>
            <person name="Dead R."/>
            <person name="Young S.K."/>
            <person name="Zeng Q."/>
            <person name="Gargeya S."/>
            <person name="Fitzgerald M."/>
            <person name="Haas B."/>
            <person name="Abouelleil A."/>
            <person name="Alvarado L."/>
            <person name="Arachchi H.M."/>
            <person name="Berlin A."/>
            <person name="Brown A."/>
            <person name="Chapman S.B."/>
            <person name="Chen Z."/>
            <person name="Dunbar C."/>
            <person name="Freedman E."/>
            <person name="Gearin G."/>
            <person name="Gellesch M."/>
            <person name="Goldberg J."/>
            <person name="Griggs A."/>
            <person name="Gujja S."/>
            <person name="Heiman D."/>
            <person name="Howarth C."/>
            <person name="Larson L."/>
            <person name="Lui A."/>
            <person name="MacDonald P.J.P."/>
            <person name="Mehta T."/>
            <person name="Montmayeur A."/>
            <person name="Murphy C."/>
            <person name="Neiman D."/>
            <person name="Pearson M."/>
            <person name="Priest M."/>
            <person name="Roberts A."/>
            <person name="Saif S."/>
            <person name="Shea T."/>
            <person name="Shenoy N."/>
            <person name="Sisk P."/>
            <person name="Stolte C."/>
            <person name="Sykes S."/>
            <person name="Yandava C."/>
            <person name="Wortman J."/>
            <person name="Nusbaum C."/>
            <person name="Birren B."/>
        </authorList>
    </citation>
    <scope>NUCLEOTIDE SEQUENCE</scope>
    <source>
        <strain evidence="2">R3-111a-1</strain>
    </source>
</reference>
<reference evidence="3" key="5">
    <citation type="submission" date="2018-04" db="UniProtKB">
        <authorList>
            <consortium name="EnsemblFungi"/>
        </authorList>
    </citation>
    <scope>IDENTIFICATION</scope>
    <source>
        <strain evidence="3">R3-111a-1</strain>
    </source>
</reference>
<sequence>MDGLARWPAAGPSFDTSQPNAERVTPFRYALLKSSSHFRILRLKSVYVDASIPFNQHLHGSLVEVDSICINQGSDAEALAERSGQTAMMDLIYRSAR</sequence>
<gene>
    <name evidence="3" type="primary">20348563</name>
    <name evidence="2" type="ORF">GGTG_08105</name>
</gene>
<dbReference type="HOGENOM" id="CLU_2346807_0_0_1"/>
<evidence type="ECO:0000259" key="1">
    <source>
        <dbReference type="Pfam" id="PF06985"/>
    </source>
</evidence>
<organism evidence="2">
    <name type="scientific">Gaeumannomyces tritici (strain R3-111a-1)</name>
    <name type="common">Wheat and barley take-all root rot fungus</name>
    <name type="synonym">Gaeumannomyces graminis var. tritici</name>
    <dbReference type="NCBI Taxonomy" id="644352"/>
    <lineage>
        <taxon>Eukaryota</taxon>
        <taxon>Fungi</taxon>
        <taxon>Dikarya</taxon>
        <taxon>Ascomycota</taxon>
        <taxon>Pezizomycotina</taxon>
        <taxon>Sordariomycetes</taxon>
        <taxon>Sordariomycetidae</taxon>
        <taxon>Magnaporthales</taxon>
        <taxon>Magnaporthaceae</taxon>
        <taxon>Gaeumannomyces</taxon>
    </lineage>
</organism>
<evidence type="ECO:0000313" key="3">
    <source>
        <dbReference type="EnsemblFungi" id="EJT74262"/>
    </source>
</evidence>
<dbReference type="EMBL" id="GL385398">
    <property type="protein sequence ID" value="EJT74262.1"/>
    <property type="molecule type" value="Genomic_DNA"/>
</dbReference>
<reference evidence="2" key="2">
    <citation type="submission" date="2010-07" db="EMBL/GenBank/DDBJ databases">
        <authorList>
            <consortium name="The Broad Institute Genome Sequencing Platform"/>
            <consortium name="Broad Institute Genome Sequencing Center for Infectious Disease"/>
            <person name="Ma L.-J."/>
            <person name="Dead R."/>
            <person name="Young S."/>
            <person name="Zeng Q."/>
            <person name="Koehrsen M."/>
            <person name="Alvarado L."/>
            <person name="Berlin A."/>
            <person name="Chapman S.B."/>
            <person name="Chen Z."/>
            <person name="Freedman E."/>
            <person name="Gellesch M."/>
            <person name="Goldberg J."/>
            <person name="Griggs A."/>
            <person name="Gujja S."/>
            <person name="Heilman E.R."/>
            <person name="Heiman D."/>
            <person name="Hepburn T."/>
            <person name="Howarth C."/>
            <person name="Jen D."/>
            <person name="Larson L."/>
            <person name="Mehta T."/>
            <person name="Neiman D."/>
            <person name="Pearson M."/>
            <person name="Roberts A."/>
            <person name="Saif S."/>
            <person name="Shea T."/>
            <person name="Shenoy N."/>
            <person name="Sisk P."/>
            <person name="Stolte C."/>
            <person name="Sykes S."/>
            <person name="Walk T."/>
            <person name="White J."/>
            <person name="Yandava C."/>
            <person name="Haas B."/>
            <person name="Nusbaum C."/>
            <person name="Birren B."/>
        </authorList>
    </citation>
    <scope>NUCLEOTIDE SEQUENCE</scope>
    <source>
        <strain evidence="2">R3-111a-1</strain>
    </source>
</reference>
<dbReference type="InterPro" id="IPR010730">
    <property type="entry name" value="HET"/>
</dbReference>
<dbReference type="RefSeq" id="XP_009224206.1">
    <property type="nucleotide sequence ID" value="XM_009225942.1"/>
</dbReference>
<evidence type="ECO:0000313" key="4">
    <source>
        <dbReference type="Proteomes" id="UP000006039"/>
    </source>
</evidence>
<feature type="domain" description="Heterokaryon incompatibility" evidence="1">
    <location>
        <begin position="54"/>
        <end position="96"/>
    </location>
</feature>
<name>J3P3L8_GAET3</name>
<dbReference type="OrthoDB" id="2157530at2759"/>
<proteinExistence type="predicted"/>
<evidence type="ECO:0000313" key="2">
    <source>
        <dbReference type="EMBL" id="EJT74262.1"/>
    </source>
</evidence>
<dbReference type="EnsemblFungi" id="EJT74262">
    <property type="protein sequence ID" value="EJT74262"/>
    <property type="gene ID" value="GGTG_08105"/>
</dbReference>
<dbReference type="GeneID" id="20348563"/>